<evidence type="ECO:0000313" key="11">
    <source>
        <dbReference type="EMBL" id="AKQ68372.1"/>
    </source>
</evidence>
<evidence type="ECO:0000256" key="1">
    <source>
        <dbReference type="ARBA" id="ARBA00004418"/>
    </source>
</evidence>
<feature type="binding site" description="covalent" evidence="8">
    <location>
        <position position="80"/>
    </location>
    <ligand>
        <name>heme c</name>
        <dbReference type="ChEBI" id="CHEBI:61717"/>
        <label>1</label>
    </ligand>
</feature>
<evidence type="ECO:0000256" key="6">
    <source>
        <dbReference type="ARBA" id="ARBA00023002"/>
    </source>
</evidence>
<dbReference type="PATRIC" id="fig|1297742.4.peg.5367"/>
<protein>
    <submittedName>
        <fullName evidence="11">Cytochrome c551 peroxidase</fullName>
    </submittedName>
</protein>
<organism evidence="11 12">
    <name type="scientific">Pseudomyxococcus hansupus</name>
    <dbReference type="NCBI Taxonomy" id="1297742"/>
    <lineage>
        <taxon>Bacteria</taxon>
        <taxon>Pseudomonadati</taxon>
        <taxon>Myxococcota</taxon>
        <taxon>Myxococcia</taxon>
        <taxon>Myxococcales</taxon>
        <taxon>Cystobacterineae</taxon>
        <taxon>Myxococcaceae</taxon>
        <taxon>Pseudomyxococcus</taxon>
    </lineage>
</organism>
<keyword evidence="11" id="KW-0575">Peroxidase</keyword>
<accession>A0A0H4XJC4</accession>
<feature type="binding site" description="axial binding residue" evidence="9">
    <location>
        <position position="81"/>
    </location>
    <ligand>
        <name>heme c</name>
        <dbReference type="ChEBI" id="CHEBI:61717"/>
        <label>1</label>
    </ligand>
    <ligandPart>
        <name>Fe</name>
        <dbReference type="ChEBI" id="CHEBI:18248"/>
    </ligandPart>
</feature>
<evidence type="ECO:0000313" key="12">
    <source>
        <dbReference type="Proteomes" id="UP000009026"/>
    </source>
</evidence>
<evidence type="ECO:0000259" key="10">
    <source>
        <dbReference type="PROSITE" id="PS51007"/>
    </source>
</evidence>
<feature type="binding site" description="covalent" evidence="8">
    <location>
        <position position="77"/>
    </location>
    <ligand>
        <name>heme c</name>
        <dbReference type="ChEBI" id="CHEBI:61717"/>
        <label>1</label>
    </ligand>
</feature>
<keyword evidence="4" id="KW-0732">Signal</keyword>
<evidence type="ECO:0000256" key="2">
    <source>
        <dbReference type="ARBA" id="ARBA00022617"/>
    </source>
</evidence>
<keyword evidence="12" id="KW-1185">Reference proteome</keyword>
<dbReference type="GO" id="GO:0046872">
    <property type="term" value="F:metal ion binding"/>
    <property type="evidence" value="ECO:0007669"/>
    <property type="project" value="UniProtKB-KW"/>
</dbReference>
<evidence type="ECO:0000256" key="7">
    <source>
        <dbReference type="ARBA" id="ARBA00023004"/>
    </source>
</evidence>
<dbReference type="EMBL" id="CP012109">
    <property type="protein sequence ID" value="AKQ68372.1"/>
    <property type="molecule type" value="Genomic_DNA"/>
</dbReference>
<dbReference type="KEGG" id="mym:A176_005284"/>
<dbReference type="eggNOG" id="COG1858">
    <property type="taxonomic scope" value="Bacteria"/>
</dbReference>
<evidence type="ECO:0000256" key="5">
    <source>
        <dbReference type="ARBA" id="ARBA00022764"/>
    </source>
</evidence>
<comment type="subcellular location">
    <subcellularLocation>
        <location evidence="1">Periplasm</location>
    </subcellularLocation>
</comment>
<dbReference type="InterPro" id="IPR051395">
    <property type="entry name" value="Cytochrome_c_Peroxidase/MauG"/>
</dbReference>
<sequence>MRRGAGSLCLGLLWMACGGTPGGTHPNAPEEAAPRVLPVGFSFLPAPEDNPLTPEGVALGRWLFHSPRLSGNGQVSCATCHDQAHAFSVPEALTTRGVSGRPLARHAPTLINLAWAEGLFWDGGARNLESLSLAPLTHPDEMGQSDLAGMMEALAQDASVARQFEAAFGDGPPTLGHLLRALAQYQRTLVSARSRYDAWRRGETGALLTAQERQGLDLVRTRCAPCHDGELFTDNAFHNNGLDAHFGEGEDESRGRGRVTLREEDAGRYKTPTLRNVAVSAPYMHDGRFATLEDTLRHYRQGVVPSPTLDTALLRDGEAPGIPLNDAEVSAVLAFLHTLTDASFLSEVSLGPPSITEDATRAVD</sequence>
<feature type="domain" description="Cytochrome c" evidence="10">
    <location>
        <begin position="210"/>
        <end position="340"/>
    </location>
</feature>
<proteinExistence type="predicted"/>
<dbReference type="AlphaFoldDB" id="A0A0H4XJC4"/>
<evidence type="ECO:0000256" key="4">
    <source>
        <dbReference type="ARBA" id="ARBA00022729"/>
    </source>
</evidence>
<dbReference type="PROSITE" id="PS51257">
    <property type="entry name" value="PROKAR_LIPOPROTEIN"/>
    <property type="match status" value="1"/>
</dbReference>
<dbReference type="GO" id="GO:0004130">
    <property type="term" value="F:cytochrome-c peroxidase activity"/>
    <property type="evidence" value="ECO:0007669"/>
    <property type="project" value="TreeGrafter"/>
</dbReference>
<dbReference type="Proteomes" id="UP000009026">
    <property type="component" value="Chromosome"/>
</dbReference>
<evidence type="ECO:0000256" key="9">
    <source>
        <dbReference type="PIRSR" id="PIRSR000294-2"/>
    </source>
</evidence>
<keyword evidence="3 9" id="KW-0479">Metal-binding</keyword>
<dbReference type="InterPro" id="IPR036909">
    <property type="entry name" value="Cyt_c-like_dom_sf"/>
</dbReference>
<keyword evidence="6" id="KW-0560">Oxidoreductase</keyword>
<evidence type="ECO:0000256" key="8">
    <source>
        <dbReference type="PIRSR" id="PIRSR000294-1"/>
    </source>
</evidence>
<evidence type="ECO:0000256" key="3">
    <source>
        <dbReference type="ARBA" id="ARBA00022723"/>
    </source>
</evidence>
<keyword evidence="5" id="KW-0574">Periplasm</keyword>
<reference evidence="11 12" key="1">
    <citation type="journal article" date="2016" name="PLoS ONE">
        <title>Complete Genome Sequence and Comparative Genomics of a Novel Myxobacterium Myxococcus hansupus.</title>
        <authorList>
            <person name="Sharma G."/>
            <person name="Narwani T."/>
            <person name="Subramanian S."/>
        </authorList>
    </citation>
    <scope>NUCLEOTIDE SEQUENCE [LARGE SCALE GENOMIC DNA]</scope>
    <source>
        <strain evidence="12">mixupus</strain>
    </source>
</reference>
<comment type="cofactor">
    <cofactor evidence="8">
        <name>heme</name>
        <dbReference type="ChEBI" id="CHEBI:30413"/>
    </cofactor>
    <text evidence="8">Binds 2 heme groups.</text>
</comment>
<dbReference type="RefSeq" id="WP_002639238.1">
    <property type="nucleotide sequence ID" value="NZ_CP012109.1"/>
</dbReference>
<dbReference type="Gene3D" id="1.10.760.10">
    <property type="entry name" value="Cytochrome c-like domain"/>
    <property type="match status" value="2"/>
</dbReference>
<keyword evidence="7 9" id="KW-0408">Iron</keyword>
<dbReference type="PANTHER" id="PTHR30600">
    <property type="entry name" value="CYTOCHROME C PEROXIDASE-RELATED"/>
    <property type="match status" value="1"/>
</dbReference>
<feature type="binding site" description="covalent" evidence="8">
    <location>
        <position position="226"/>
    </location>
    <ligand>
        <name>heme c</name>
        <dbReference type="ChEBI" id="CHEBI:61717"/>
        <label>2</label>
    </ligand>
</feature>
<comment type="PTM">
    <text evidence="8">Binds 2 heme groups per subunit.</text>
</comment>
<dbReference type="STRING" id="1297742.A176_005284"/>
<dbReference type="GO" id="GO:0042597">
    <property type="term" value="C:periplasmic space"/>
    <property type="evidence" value="ECO:0007669"/>
    <property type="project" value="UniProtKB-SubCell"/>
</dbReference>
<dbReference type="InterPro" id="IPR026259">
    <property type="entry name" value="MauG/Cytc_peroxidase"/>
</dbReference>
<dbReference type="InterPro" id="IPR009056">
    <property type="entry name" value="Cyt_c-like_dom"/>
</dbReference>
<dbReference type="PROSITE" id="PS51007">
    <property type="entry name" value="CYTC"/>
    <property type="match status" value="1"/>
</dbReference>
<name>A0A0H4XJC4_9BACT</name>
<dbReference type="GO" id="GO:0009055">
    <property type="term" value="F:electron transfer activity"/>
    <property type="evidence" value="ECO:0007669"/>
    <property type="project" value="InterPro"/>
</dbReference>
<dbReference type="InterPro" id="IPR004852">
    <property type="entry name" value="Di-haem_cyt_c_peroxidsae"/>
</dbReference>
<feature type="binding site" description="axial binding residue" evidence="9">
    <location>
        <position position="227"/>
    </location>
    <ligand>
        <name>heme c</name>
        <dbReference type="ChEBI" id="CHEBI:61717"/>
        <label>2</label>
    </ligand>
    <ligandPart>
        <name>Fe</name>
        <dbReference type="ChEBI" id="CHEBI:18248"/>
    </ligandPart>
</feature>
<dbReference type="SUPFAM" id="SSF46626">
    <property type="entry name" value="Cytochrome c"/>
    <property type="match status" value="2"/>
</dbReference>
<dbReference type="PIRSF" id="PIRSF000294">
    <property type="entry name" value="Cytochrome-c_peroxidase"/>
    <property type="match status" value="1"/>
</dbReference>
<feature type="binding site" description="covalent" evidence="8">
    <location>
        <position position="223"/>
    </location>
    <ligand>
        <name>heme c</name>
        <dbReference type="ChEBI" id="CHEBI:61717"/>
        <label>2</label>
    </ligand>
</feature>
<dbReference type="GO" id="GO:0020037">
    <property type="term" value="F:heme binding"/>
    <property type="evidence" value="ECO:0007669"/>
    <property type="project" value="InterPro"/>
</dbReference>
<dbReference type="Pfam" id="PF03150">
    <property type="entry name" value="CCP_MauG"/>
    <property type="match status" value="1"/>
</dbReference>
<keyword evidence="2 8" id="KW-0349">Heme</keyword>
<gene>
    <name evidence="11" type="ORF">A176_005284</name>
</gene>